<feature type="transmembrane region" description="Helical" evidence="6">
    <location>
        <begin position="276"/>
        <end position="295"/>
    </location>
</feature>
<dbReference type="PRINTS" id="PR00342">
    <property type="entry name" value="RHESUSRHD"/>
</dbReference>
<evidence type="ECO:0000256" key="5">
    <source>
        <dbReference type="ARBA" id="ARBA00023136"/>
    </source>
</evidence>
<dbReference type="InterPro" id="IPR002229">
    <property type="entry name" value="RhesusRHD"/>
</dbReference>
<feature type="transmembrane region" description="Helical" evidence="6">
    <location>
        <begin position="403"/>
        <end position="423"/>
    </location>
</feature>
<evidence type="ECO:0000313" key="9">
    <source>
        <dbReference type="Proteomes" id="UP000812440"/>
    </source>
</evidence>
<feature type="domain" description="Ammonium transporter AmtB-like" evidence="7">
    <location>
        <begin position="24"/>
        <end position="426"/>
    </location>
</feature>
<dbReference type="SUPFAM" id="SSF111352">
    <property type="entry name" value="Ammonium transporter"/>
    <property type="match status" value="1"/>
</dbReference>
<dbReference type="AlphaFoldDB" id="A0A8T2JTI1"/>
<comment type="similarity">
    <text evidence="2">Belongs to the ammonium transporter (TC 2.A.49) family. Rh subfamily.</text>
</comment>
<dbReference type="EMBL" id="JAACNH010000003">
    <property type="protein sequence ID" value="KAG8447188.1"/>
    <property type="molecule type" value="Genomic_DNA"/>
</dbReference>
<comment type="subcellular location">
    <subcellularLocation>
        <location evidence="1">Membrane</location>
        <topology evidence="1">Multi-pass membrane protein</topology>
    </subcellularLocation>
</comment>
<feature type="transmembrane region" description="Helical" evidence="6">
    <location>
        <begin position="210"/>
        <end position="230"/>
    </location>
</feature>
<dbReference type="Pfam" id="PF00909">
    <property type="entry name" value="Ammonium_transp"/>
    <property type="match status" value="1"/>
</dbReference>
<feature type="transmembrane region" description="Helical" evidence="6">
    <location>
        <begin position="180"/>
        <end position="198"/>
    </location>
</feature>
<feature type="transmembrane region" description="Helical" evidence="6">
    <location>
        <begin position="301"/>
        <end position="322"/>
    </location>
</feature>
<reference evidence="8" key="1">
    <citation type="thesis" date="2020" institute="ProQuest LLC" country="789 East Eisenhower Parkway, Ann Arbor, MI, USA">
        <title>Comparative Genomics and Chromosome Evolution.</title>
        <authorList>
            <person name="Mudd A.B."/>
        </authorList>
    </citation>
    <scope>NUCLEOTIDE SEQUENCE</scope>
    <source>
        <strain evidence="8">Female2</strain>
        <tissue evidence="8">Blood</tissue>
    </source>
</reference>
<evidence type="ECO:0000256" key="2">
    <source>
        <dbReference type="ARBA" id="ARBA00011036"/>
    </source>
</evidence>
<feature type="transmembrane region" description="Helical" evidence="6">
    <location>
        <begin position="64"/>
        <end position="82"/>
    </location>
</feature>
<proteinExistence type="inferred from homology"/>
<keyword evidence="4 6" id="KW-1133">Transmembrane helix</keyword>
<evidence type="ECO:0000256" key="4">
    <source>
        <dbReference type="ARBA" id="ARBA00022989"/>
    </source>
</evidence>
<gene>
    <name evidence="8" type="ORF">GDO86_014595</name>
</gene>
<dbReference type="Proteomes" id="UP000812440">
    <property type="component" value="Chromosome 8_10"/>
</dbReference>
<sequence length="470" mass="51250">MSIVFSPSLRCQLPIVLLLLQVVLITIFALFVSYDDQPSAAFLTNVTKESNNDLDALFPFFKDVQLMLFVGLGLLLCFLKYYGFGGMAFNFLIANISIQWALIVQGLLYHYNNGKIHINLENVMNAEFAAATSLISAGAVLGRSSPVQLLMLSLVETPLFVLNEWLINSYFHVLDVGGTVTIHIFSCYFGLGISRILYRPELRAGHSKISTTNTSDFFSLLGTVLLWIYWPSFNSIQAKHNVAQHRAILNTFLALSSSTLTTFAVSSLLDKRGRVSLVHLQNAVLAGGVAVGASADMMITPAGAFGLGCAGALSCILGFQYMSPFLDEKLKVQDQCGIHNLHGIPGILGTVGSILAILFGRVDFGGQISIDLPKPNYSTEDMFRAVESKGAWDTTSQALNQTAALGVTFGVSLFGGYLTGLLLKLPCLFHPSGEMCFDDQSYFKLPTDSSAKWEPEPQQQRELVIPLKSV</sequence>
<evidence type="ECO:0000256" key="1">
    <source>
        <dbReference type="ARBA" id="ARBA00004141"/>
    </source>
</evidence>
<organism evidence="8 9">
    <name type="scientific">Hymenochirus boettgeri</name>
    <name type="common">Congo dwarf clawed frog</name>
    <dbReference type="NCBI Taxonomy" id="247094"/>
    <lineage>
        <taxon>Eukaryota</taxon>
        <taxon>Metazoa</taxon>
        <taxon>Chordata</taxon>
        <taxon>Craniata</taxon>
        <taxon>Vertebrata</taxon>
        <taxon>Euteleostomi</taxon>
        <taxon>Amphibia</taxon>
        <taxon>Batrachia</taxon>
        <taxon>Anura</taxon>
        <taxon>Pipoidea</taxon>
        <taxon>Pipidae</taxon>
        <taxon>Pipinae</taxon>
        <taxon>Hymenochirus</taxon>
    </lineage>
</organism>
<dbReference type="Gene3D" id="1.10.3430.10">
    <property type="entry name" value="Ammonium transporter AmtB like domains"/>
    <property type="match status" value="1"/>
</dbReference>
<dbReference type="OrthoDB" id="534912at2759"/>
<keyword evidence="5 6" id="KW-0472">Membrane</keyword>
<dbReference type="InterPro" id="IPR029020">
    <property type="entry name" value="Ammonium/urea_transptr"/>
</dbReference>
<evidence type="ECO:0000256" key="3">
    <source>
        <dbReference type="ARBA" id="ARBA00022692"/>
    </source>
</evidence>
<feature type="transmembrane region" description="Helical" evidence="6">
    <location>
        <begin position="343"/>
        <end position="362"/>
    </location>
</feature>
<dbReference type="GO" id="GO:0097272">
    <property type="term" value="P:ammonium homeostasis"/>
    <property type="evidence" value="ECO:0007669"/>
    <property type="project" value="TreeGrafter"/>
</dbReference>
<dbReference type="PANTHER" id="PTHR11730">
    <property type="entry name" value="AMMONIUM TRANSPORTER"/>
    <property type="match status" value="1"/>
</dbReference>
<protein>
    <recommendedName>
        <fullName evidence="7">Ammonium transporter AmtB-like domain-containing protein</fullName>
    </recommendedName>
</protein>
<dbReference type="InterPro" id="IPR024041">
    <property type="entry name" value="NH4_transpt_AmtB-like_dom"/>
</dbReference>
<keyword evidence="3 6" id="KW-0812">Transmembrane</keyword>
<name>A0A8T2JTI1_9PIPI</name>
<evidence type="ECO:0000313" key="8">
    <source>
        <dbReference type="EMBL" id="KAG8447188.1"/>
    </source>
</evidence>
<feature type="transmembrane region" description="Helical" evidence="6">
    <location>
        <begin position="250"/>
        <end position="269"/>
    </location>
</feature>
<feature type="transmembrane region" description="Helical" evidence="6">
    <location>
        <begin position="12"/>
        <end position="34"/>
    </location>
</feature>
<accession>A0A8T2JTI1</accession>
<evidence type="ECO:0000256" key="6">
    <source>
        <dbReference type="SAM" id="Phobius"/>
    </source>
</evidence>
<feature type="transmembrane region" description="Helical" evidence="6">
    <location>
        <begin position="89"/>
        <end position="111"/>
    </location>
</feature>
<dbReference type="PANTHER" id="PTHR11730:SF48">
    <property type="entry name" value="AMMONIUM TRANSPORTER AMTB-LIKE DOMAIN-CONTAINING PROTEIN"/>
    <property type="match status" value="1"/>
</dbReference>
<keyword evidence="9" id="KW-1185">Reference proteome</keyword>
<dbReference type="GO" id="GO:0008519">
    <property type="term" value="F:ammonium channel activity"/>
    <property type="evidence" value="ECO:0007669"/>
    <property type="project" value="InterPro"/>
</dbReference>
<evidence type="ECO:0000259" key="7">
    <source>
        <dbReference type="Pfam" id="PF00909"/>
    </source>
</evidence>
<dbReference type="GO" id="GO:0005886">
    <property type="term" value="C:plasma membrane"/>
    <property type="evidence" value="ECO:0007669"/>
    <property type="project" value="InterPro"/>
</dbReference>
<comment type="caution">
    <text evidence="8">The sequence shown here is derived from an EMBL/GenBank/DDBJ whole genome shotgun (WGS) entry which is preliminary data.</text>
</comment>